<comment type="caution">
    <text evidence="1">The sequence shown here is derived from an EMBL/GenBank/DDBJ whole genome shotgun (WGS) entry which is preliminary data.</text>
</comment>
<sequence>MAPRFRADHIGSLIRPQYLLDAQLQVSDFGRMHTQYNESASHELIDKAHDAERQAIKDVVAEQVNRGITPITSGEFERSSFVSGFFENLEGIEIRLVEWKDFRTDFPITRPYLRRNIPGRDQPIATGKVRWKQSTYMKEWLHLRSLLPEERWKDVKITIPAPNWSHTQLKDGCAYTFEAYTNEQEYLKDLGEAVRQEILALYDAGVARDRGLIASDRFPGALPADGVRRRFIQIDDPMVAMFCDQPFLEEQKKEGKTLDDLLDPAILAHNTAAREMPDDLTLQVHLCRGNLPKGDTAAIGGFDDMAPRLFKLNYERFALEFDDPEITGSVAPLQHLPSGKVVVLGLVTTKDSELETVEAMEAKVHEAAEVIAKAQGKTREEVIKDSIAVSPGCGFASVSVIHGIESVDVQWEKLELVKKVAKDVLGST</sequence>
<evidence type="ECO:0000313" key="1">
    <source>
        <dbReference type="EMBL" id="KAK3701070.1"/>
    </source>
</evidence>
<name>A0ACC3MQ50_9PEZI</name>
<dbReference type="Proteomes" id="UP001281147">
    <property type="component" value="Unassembled WGS sequence"/>
</dbReference>
<reference evidence="1" key="1">
    <citation type="submission" date="2023-07" db="EMBL/GenBank/DDBJ databases">
        <title>Black Yeasts Isolated from many extreme environments.</title>
        <authorList>
            <person name="Coleine C."/>
            <person name="Stajich J.E."/>
            <person name="Selbmann L."/>
        </authorList>
    </citation>
    <scope>NUCLEOTIDE SEQUENCE</scope>
    <source>
        <strain evidence="1">CCFEE 5714</strain>
    </source>
</reference>
<proteinExistence type="predicted"/>
<protein>
    <submittedName>
        <fullName evidence="1">Uncharacterized protein</fullName>
    </submittedName>
</protein>
<gene>
    <name evidence="1" type="ORF">LTR37_015632</name>
</gene>
<organism evidence="1 2">
    <name type="scientific">Vermiconidia calcicola</name>
    <dbReference type="NCBI Taxonomy" id="1690605"/>
    <lineage>
        <taxon>Eukaryota</taxon>
        <taxon>Fungi</taxon>
        <taxon>Dikarya</taxon>
        <taxon>Ascomycota</taxon>
        <taxon>Pezizomycotina</taxon>
        <taxon>Dothideomycetes</taxon>
        <taxon>Dothideomycetidae</taxon>
        <taxon>Mycosphaerellales</taxon>
        <taxon>Extremaceae</taxon>
        <taxon>Vermiconidia</taxon>
    </lineage>
</organism>
<evidence type="ECO:0000313" key="2">
    <source>
        <dbReference type="Proteomes" id="UP001281147"/>
    </source>
</evidence>
<dbReference type="EMBL" id="JAUTXU010000177">
    <property type="protein sequence ID" value="KAK3701070.1"/>
    <property type="molecule type" value="Genomic_DNA"/>
</dbReference>
<keyword evidence="2" id="KW-1185">Reference proteome</keyword>
<accession>A0ACC3MQ50</accession>